<sequence length="165" mass="18376">MIGRTVVRQYTKSARESTYVEFRRLSRTMASLAENDALSCKINGPISINVLKESNSGRLNPIRRWDMTPATGKISEGQIDLDEDECPPAISIAGTDEDIMQASSFITHSQTTIDSTRRRSPRPLPGQMGKRPDKDCPGPAFPRASKSATRTLKRVLFILPNRKKT</sequence>
<name>A0ABN7T5A2_OIKDI</name>
<organism evidence="2 3">
    <name type="scientific">Oikopleura dioica</name>
    <name type="common">Tunicate</name>
    <dbReference type="NCBI Taxonomy" id="34765"/>
    <lineage>
        <taxon>Eukaryota</taxon>
        <taxon>Metazoa</taxon>
        <taxon>Chordata</taxon>
        <taxon>Tunicata</taxon>
        <taxon>Appendicularia</taxon>
        <taxon>Copelata</taxon>
        <taxon>Oikopleuridae</taxon>
        <taxon>Oikopleura</taxon>
    </lineage>
</organism>
<proteinExistence type="predicted"/>
<gene>
    <name evidence="2" type="ORF">OKIOD_LOCUS14421</name>
</gene>
<keyword evidence="3" id="KW-1185">Reference proteome</keyword>
<evidence type="ECO:0000313" key="3">
    <source>
        <dbReference type="Proteomes" id="UP001158576"/>
    </source>
</evidence>
<reference evidence="2 3" key="1">
    <citation type="submission" date="2021-04" db="EMBL/GenBank/DDBJ databases">
        <authorList>
            <person name="Bliznina A."/>
        </authorList>
    </citation>
    <scope>NUCLEOTIDE SEQUENCE [LARGE SCALE GENOMIC DNA]</scope>
</reference>
<evidence type="ECO:0000256" key="1">
    <source>
        <dbReference type="SAM" id="MobiDB-lite"/>
    </source>
</evidence>
<accession>A0ABN7T5A2</accession>
<protein>
    <submittedName>
        <fullName evidence="2">Oidioi.mRNA.OKI2018_I69.chr2.g5656.t2.cds</fullName>
    </submittedName>
</protein>
<dbReference type="EMBL" id="OU015567">
    <property type="protein sequence ID" value="CAG5111337.1"/>
    <property type="molecule type" value="Genomic_DNA"/>
</dbReference>
<evidence type="ECO:0000313" key="2">
    <source>
        <dbReference type="EMBL" id="CAG5111337.1"/>
    </source>
</evidence>
<feature type="region of interest" description="Disordered" evidence="1">
    <location>
        <begin position="108"/>
        <end position="147"/>
    </location>
</feature>
<dbReference type="Proteomes" id="UP001158576">
    <property type="component" value="Chromosome 2"/>
</dbReference>